<keyword evidence="2" id="KW-1185">Reference proteome</keyword>
<comment type="caution">
    <text evidence="1">The sequence shown here is derived from an EMBL/GenBank/DDBJ whole genome shotgun (WGS) entry which is preliminary data.</text>
</comment>
<organism evidence="1 2">
    <name type="scientific">Ignelater luminosus</name>
    <name type="common">Cucubano</name>
    <name type="synonym">Pyrophorus luminosus</name>
    <dbReference type="NCBI Taxonomy" id="2038154"/>
    <lineage>
        <taxon>Eukaryota</taxon>
        <taxon>Metazoa</taxon>
        <taxon>Ecdysozoa</taxon>
        <taxon>Arthropoda</taxon>
        <taxon>Hexapoda</taxon>
        <taxon>Insecta</taxon>
        <taxon>Pterygota</taxon>
        <taxon>Neoptera</taxon>
        <taxon>Endopterygota</taxon>
        <taxon>Coleoptera</taxon>
        <taxon>Polyphaga</taxon>
        <taxon>Elateriformia</taxon>
        <taxon>Elateroidea</taxon>
        <taxon>Elateridae</taxon>
        <taxon>Agrypninae</taxon>
        <taxon>Pyrophorini</taxon>
        <taxon>Ignelater</taxon>
    </lineage>
</organism>
<dbReference type="OrthoDB" id="6770781at2759"/>
<dbReference type="Proteomes" id="UP000801492">
    <property type="component" value="Unassembled WGS sequence"/>
</dbReference>
<accession>A0A8K0FZV5</accession>
<proteinExistence type="predicted"/>
<gene>
    <name evidence="1" type="ORF">ILUMI_25243</name>
</gene>
<name>A0A8K0FZV5_IGNLU</name>
<evidence type="ECO:0000313" key="2">
    <source>
        <dbReference type="Proteomes" id="UP000801492"/>
    </source>
</evidence>
<reference evidence="1" key="1">
    <citation type="submission" date="2019-08" db="EMBL/GenBank/DDBJ databases">
        <title>The genome of the North American firefly Photinus pyralis.</title>
        <authorList>
            <consortium name="Photinus pyralis genome working group"/>
            <person name="Fallon T.R."/>
            <person name="Sander Lower S.E."/>
            <person name="Weng J.-K."/>
        </authorList>
    </citation>
    <scope>NUCLEOTIDE SEQUENCE</scope>
    <source>
        <strain evidence="1">TRF0915ILg1</strain>
        <tissue evidence="1">Whole body</tissue>
    </source>
</reference>
<evidence type="ECO:0000313" key="1">
    <source>
        <dbReference type="EMBL" id="KAF2880936.1"/>
    </source>
</evidence>
<dbReference type="AlphaFoldDB" id="A0A8K0FZV5"/>
<sequence length="126" mass="14135">MAPTANINARKGFFACGIYPLSKEKLLAKIPNDRQTSHSAGVAEVIVDYLREQRNPKKRNAATKRRKLNVISGRLVAFEDNEESSEADTNVTEESVQGEENTIMKVKSNIFQGEEHLDPNNLETNF</sequence>
<protein>
    <submittedName>
        <fullName evidence="1">Uncharacterized protein</fullName>
    </submittedName>
</protein>
<dbReference type="EMBL" id="VTPC01090884">
    <property type="protein sequence ID" value="KAF2880936.1"/>
    <property type="molecule type" value="Genomic_DNA"/>
</dbReference>